<sequence>MEKVQHATTKTKPIASKETDLLVSIMARSYMHLFKCWRRPEAKCSKCNQFGHEAIICKSKTQQQDVDA</sequence>
<protein>
    <submittedName>
        <fullName evidence="1">Putative ovule protein</fullName>
    </submittedName>
</protein>
<reference evidence="1" key="1">
    <citation type="submission" date="2015-12" db="EMBL/GenBank/DDBJ databases">
        <title>Gene expression during late stages of embryo sac development: a critical building block for successful pollen-pistil interactions.</title>
        <authorList>
            <person name="Liu Y."/>
            <person name="Joly V."/>
            <person name="Sabar M."/>
            <person name="Matton D.P."/>
        </authorList>
    </citation>
    <scope>NUCLEOTIDE SEQUENCE</scope>
</reference>
<evidence type="ECO:0000313" key="1">
    <source>
        <dbReference type="EMBL" id="JAP10866.1"/>
    </source>
</evidence>
<proteinExistence type="predicted"/>
<dbReference type="AlphaFoldDB" id="A0A0V0GRJ6"/>
<dbReference type="EMBL" id="GEDG01032328">
    <property type="protein sequence ID" value="JAP10866.1"/>
    <property type="molecule type" value="Transcribed_RNA"/>
</dbReference>
<name>A0A0V0GRJ6_SOLCH</name>
<organism evidence="1">
    <name type="scientific">Solanum chacoense</name>
    <name type="common">Chaco potato</name>
    <dbReference type="NCBI Taxonomy" id="4108"/>
    <lineage>
        <taxon>Eukaryota</taxon>
        <taxon>Viridiplantae</taxon>
        <taxon>Streptophyta</taxon>
        <taxon>Embryophyta</taxon>
        <taxon>Tracheophyta</taxon>
        <taxon>Spermatophyta</taxon>
        <taxon>Magnoliopsida</taxon>
        <taxon>eudicotyledons</taxon>
        <taxon>Gunneridae</taxon>
        <taxon>Pentapetalae</taxon>
        <taxon>asterids</taxon>
        <taxon>lamiids</taxon>
        <taxon>Solanales</taxon>
        <taxon>Solanaceae</taxon>
        <taxon>Solanoideae</taxon>
        <taxon>Solaneae</taxon>
        <taxon>Solanum</taxon>
    </lineage>
</organism>
<accession>A0A0V0GRJ6</accession>